<keyword evidence="3" id="KW-1185">Reference proteome</keyword>
<protein>
    <submittedName>
        <fullName evidence="2">Uncharacterized protein</fullName>
    </submittedName>
</protein>
<organism evidence="2 3">
    <name type="scientific">Somion occarium</name>
    <dbReference type="NCBI Taxonomy" id="3059160"/>
    <lineage>
        <taxon>Eukaryota</taxon>
        <taxon>Fungi</taxon>
        <taxon>Dikarya</taxon>
        <taxon>Basidiomycota</taxon>
        <taxon>Agaricomycotina</taxon>
        <taxon>Agaricomycetes</taxon>
        <taxon>Polyporales</taxon>
        <taxon>Cerrenaceae</taxon>
        <taxon>Somion</taxon>
    </lineage>
</organism>
<evidence type="ECO:0000313" key="2">
    <source>
        <dbReference type="EMBL" id="CAL1695967.1"/>
    </source>
</evidence>
<feature type="transmembrane region" description="Helical" evidence="1">
    <location>
        <begin position="83"/>
        <end position="103"/>
    </location>
</feature>
<evidence type="ECO:0000256" key="1">
    <source>
        <dbReference type="SAM" id="Phobius"/>
    </source>
</evidence>
<keyword evidence="1" id="KW-1133">Transmembrane helix</keyword>
<reference evidence="3" key="1">
    <citation type="submission" date="2024-04" db="EMBL/GenBank/DDBJ databases">
        <authorList>
            <person name="Shaw F."/>
            <person name="Minotto A."/>
        </authorList>
    </citation>
    <scope>NUCLEOTIDE SEQUENCE [LARGE SCALE GENOMIC DNA]</scope>
</reference>
<accession>A0ABP1CPE4</accession>
<keyword evidence="1" id="KW-0472">Membrane</keyword>
<proteinExistence type="predicted"/>
<evidence type="ECO:0000313" key="3">
    <source>
        <dbReference type="Proteomes" id="UP001497453"/>
    </source>
</evidence>
<sequence length="210" mass="22774">MRGSSCKTPWSCLHKNTGNAGRNGVGACLSDFLSTKLRPCPRLQGPVSTLRVYSLLIQLPLTSRVSKLTDGSLPSSKLPSCSLNWSLVFFVLILFASVVLLFIKLIILTIRFKGLPAAASLVILRKPTQALLSRLPSCEISRLSFIGGAGYNALLTEVVGDVVDCCRIVQSKAEAIEYTSETDANTVYHGRCKDASRSILIENNLKLKTS</sequence>
<dbReference type="EMBL" id="OZ037944">
    <property type="protein sequence ID" value="CAL1695967.1"/>
    <property type="molecule type" value="Genomic_DNA"/>
</dbReference>
<keyword evidence="1" id="KW-0812">Transmembrane</keyword>
<gene>
    <name evidence="2" type="ORF">GFSPODELE1_LOCUS974</name>
</gene>
<dbReference type="Proteomes" id="UP001497453">
    <property type="component" value="Chromosome 1"/>
</dbReference>
<name>A0ABP1CPE4_9APHY</name>